<accession>A0AAJ0IBP6</accession>
<proteinExistence type="predicted"/>
<gene>
    <name evidence="1" type="ORF">B0T23DRAFT_130778</name>
</gene>
<evidence type="ECO:0000313" key="2">
    <source>
        <dbReference type="Proteomes" id="UP001285908"/>
    </source>
</evidence>
<evidence type="ECO:0000313" key="1">
    <source>
        <dbReference type="EMBL" id="KAK3495385.1"/>
    </source>
</evidence>
<dbReference type="Proteomes" id="UP001285908">
    <property type="component" value="Unassembled WGS sequence"/>
</dbReference>
<organism evidence="1 2">
    <name type="scientific">Neurospora hispaniola</name>
    <dbReference type="NCBI Taxonomy" id="588809"/>
    <lineage>
        <taxon>Eukaryota</taxon>
        <taxon>Fungi</taxon>
        <taxon>Dikarya</taxon>
        <taxon>Ascomycota</taxon>
        <taxon>Pezizomycotina</taxon>
        <taxon>Sordariomycetes</taxon>
        <taxon>Sordariomycetidae</taxon>
        <taxon>Sordariales</taxon>
        <taxon>Sordariaceae</taxon>
        <taxon>Neurospora</taxon>
    </lineage>
</organism>
<sequence length="95" mass="10549">MGCFRRSFVALVTTCSSSTPPPSPVLPANHGEMTSADERLQSVLCQLRFCFLSRCTNSIPPGLWHLLHSNLQLEMKLVQRTVARTMMLTNSLGTK</sequence>
<comment type="caution">
    <text evidence="1">The sequence shown here is derived from an EMBL/GenBank/DDBJ whole genome shotgun (WGS) entry which is preliminary data.</text>
</comment>
<dbReference type="EMBL" id="JAULSX010000003">
    <property type="protein sequence ID" value="KAK3495385.1"/>
    <property type="molecule type" value="Genomic_DNA"/>
</dbReference>
<dbReference type="AlphaFoldDB" id="A0AAJ0IBP6"/>
<reference evidence="1 2" key="1">
    <citation type="journal article" date="2023" name="Mol. Phylogenet. Evol.">
        <title>Genome-scale phylogeny and comparative genomics of the fungal order Sordariales.</title>
        <authorList>
            <person name="Hensen N."/>
            <person name="Bonometti L."/>
            <person name="Westerberg I."/>
            <person name="Brannstrom I.O."/>
            <person name="Guillou S."/>
            <person name="Cros-Aarteil S."/>
            <person name="Calhoun S."/>
            <person name="Haridas S."/>
            <person name="Kuo A."/>
            <person name="Mondo S."/>
            <person name="Pangilinan J."/>
            <person name="Riley R."/>
            <person name="LaButti K."/>
            <person name="Andreopoulos B."/>
            <person name="Lipzen A."/>
            <person name="Chen C."/>
            <person name="Yan M."/>
            <person name="Daum C."/>
            <person name="Ng V."/>
            <person name="Clum A."/>
            <person name="Steindorff A."/>
            <person name="Ohm R.A."/>
            <person name="Martin F."/>
            <person name="Silar P."/>
            <person name="Natvig D.O."/>
            <person name="Lalanne C."/>
            <person name="Gautier V."/>
            <person name="Ament-Velasquez S.L."/>
            <person name="Kruys A."/>
            <person name="Hutchinson M.I."/>
            <person name="Powell A.J."/>
            <person name="Barry K."/>
            <person name="Miller A.N."/>
            <person name="Grigoriev I.V."/>
            <person name="Debuchy R."/>
            <person name="Gladieux P."/>
            <person name="Hiltunen Thoren M."/>
            <person name="Johannesson H."/>
        </authorList>
    </citation>
    <scope>NUCLEOTIDE SEQUENCE [LARGE SCALE GENOMIC DNA]</scope>
    <source>
        <strain evidence="1 2">FGSC 10403</strain>
    </source>
</reference>
<protein>
    <submittedName>
        <fullName evidence="1">Uncharacterized protein</fullName>
    </submittedName>
</protein>
<dbReference type="RefSeq" id="XP_062694814.1">
    <property type="nucleotide sequence ID" value="XM_062832192.1"/>
</dbReference>
<name>A0AAJ0IBP6_9PEZI</name>
<keyword evidence="2" id="KW-1185">Reference proteome</keyword>
<dbReference type="GeneID" id="87869814"/>